<dbReference type="AlphaFoldDB" id="A0AB73N404"/>
<reference evidence="2 3" key="1">
    <citation type="submission" date="2017-05" db="EMBL/GenBank/DDBJ databases">
        <title>The Genome Sequence of Enterococcus faecium 6F2_DIV0138.</title>
        <authorList>
            <consortium name="The Broad Institute Genomics Platform"/>
            <consortium name="The Broad Institute Genomic Center for Infectious Diseases"/>
            <person name="Earl A."/>
            <person name="Manson A."/>
            <person name="Schwartman J."/>
            <person name="Gilmore M."/>
            <person name="Abouelleil A."/>
            <person name="Cao P."/>
            <person name="Chapman S."/>
            <person name="Cusick C."/>
            <person name="Shea T."/>
            <person name="Young S."/>
            <person name="Neafsey D."/>
            <person name="Nusbaum C."/>
            <person name="Birren B."/>
        </authorList>
    </citation>
    <scope>NUCLEOTIDE SEQUENCE [LARGE SCALE GENOMIC DNA]</scope>
    <source>
        <strain evidence="2 3">6F2_DIV0138</strain>
    </source>
</reference>
<comment type="caution">
    <text evidence="2">The sequence shown here is derived from an EMBL/GenBank/DDBJ whole genome shotgun (WGS) entry which is preliminary data.</text>
</comment>
<protein>
    <recommendedName>
        <fullName evidence="1">Mga helix-turn-helix domain-containing protein</fullName>
    </recommendedName>
</protein>
<feature type="non-terminal residue" evidence="2">
    <location>
        <position position="1"/>
    </location>
</feature>
<feature type="domain" description="Mga helix-turn-helix" evidence="1">
    <location>
        <begin position="88"/>
        <end position="157"/>
    </location>
</feature>
<proteinExistence type="predicted"/>
<accession>A0AB73N404</accession>
<dbReference type="EMBL" id="NGLB01000003">
    <property type="protein sequence ID" value="OTN94402.1"/>
    <property type="molecule type" value="Genomic_DNA"/>
</dbReference>
<dbReference type="Proteomes" id="UP000194737">
    <property type="component" value="Unassembled WGS sequence"/>
</dbReference>
<evidence type="ECO:0000313" key="2">
    <source>
        <dbReference type="EMBL" id="OTN94402.1"/>
    </source>
</evidence>
<dbReference type="InterPro" id="IPR007737">
    <property type="entry name" value="Mga_HTH"/>
</dbReference>
<sequence length="469" mass="56580">LFLIKMKGLFRVLLIYEKDSLYKAKIYEFLFFHNKEVPFSILSQLFDLHNTTIKRYLSELQEIEFLKNELFISKTSVICTKKNVLPLELIKYFKANGIFIDMLNMIYKNKYLTIECLAQRLYVSSSHLYKIIKELNCRIKIFDLELEMFPKIRITGNIFSAIYLEWSVRTLFYMDEKRKINYEIKQFQRNFCAVFELTSSNNFNDEQKGYYFYYQWLQAIKKIEEKDLITQSFFSKTILTEEAENKLTFLLKAYQIPITKKHIHLAYIGMFFFKVHFDSEFSRLNLLDTKNLLQQTNNQIGYFIKEFQKAFKFKETLVLVSWLIILYGNFFIIDLKLEDSFSYLRYFPKFLKLEKEIREWLNINFNDEISQYSTLNNLNELFLVMLSYKESLVEPVPKIKILLESSFGNTRKQQLEDYLRSTIEFVDREDNKYDVIIRDDLCFPTSYSNSMYTISEFLEKLQFIFNQFG</sequence>
<name>A0AB73N404_ENTFC</name>
<dbReference type="Pfam" id="PF05043">
    <property type="entry name" value="Mga"/>
    <property type="match status" value="1"/>
</dbReference>
<evidence type="ECO:0000259" key="1">
    <source>
        <dbReference type="Pfam" id="PF05043"/>
    </source>
</evidence>
<organism evidence="2 3">
    <name type="scientific">Enterococcus faecium</name>
    <name type="common">Streptococcus faecium</name>
    <dbReference type="NCBI Taxonomy" id="1352"/>
    <lineage>
        <taxon>Bacteria</taxon>
        <taxon>Bacillati</taxon>
        <taxon>Bacillota</taxon>
        <taxon>Bacilli</taxon>
        <taxon>Lactobacillales</taxon>
        <taxon>Enterococcaceae</taxon>
        <taxon>Enterococcus</taxon>
    </lineage>
</organism>
<dbReference type="RefSeq" id="WP_086325147.1">
    <property type="nucleotide sequence ID" value="NZ_NGLB01000003.1"/>
</dbReference>
<gene>
    <name evidence="2" type="ORF">A5804_002712</name>
</gene>
<evidence type="ECO:0000313" key="3">
    <source>
        <dbReference type="Proteomes" id="UP000194737"/>
    </source>
</evidence>